<dbReference type="OrthoDB" id="2789670at2759"/>
<feature type="binding site" description="axial binding residue" evidence="5">
    <location>
        <position position="471"/>
    </location>
    <ligand>
        <name>heme</name>
        <dbReference type="ChEBI" id="CHEBI:30413"/>
    </ligand>
    <ligandPart>
        <name>Fe</name>
        <dbReference type="ChEBI" id="CHEBI:18248"/>
    </ligandPart>
</feature>
<dbReference type="InterPro" id="IPR002401">
    <property type="entry name" value="Cyt_P450_E_grp-I"/>
</dbReference>
<dbReference type="GO" id="GO:0004497">
    <property type="term" value="F:monooxygenase activity"/>
    <property type="evidence" value="ECO:0007669"/>
    <property type="project" value="UniProtKB-KW"/>
</dbReference>
<comment type="cofactor">
    <cofactor evidence="1 5">
        <name>heme</name>
        <dbReference type="ChEBI" id="CHEBI:30413"/>
    </cofactor>
</comment>
<keyword evidence="8" id="KW-1185">Reference proteome</keyword>
<evidence type="ECO:0000256" key="1">
    <source>
        <dbReference type="ARBA" id="ARBA00001971"/>
    </source>
</evidence>
<dbReference type="PANTHER" id="PTHR24305">
    <property type="entry name" value="CYTOCHROME P450"/>
    <property type="match status" value="1"/>
</dbReference>
<reference evidence="7" key="1">
    <citation type="journal article" date="2021" name="Nat. Commun.">
        <title>Genetic determinants of endophytism in the Arabidopsis root mycobiome.</title>
        <authorList>
            <person name="Mesny F."/>
            <person name="Miyauchi S."/>
            <person name="Thiergart T."/>
            <person name="Pickel B."/>
            <person name="Atanasova L."/>
            <person name="Karlsson M."/>
            <person name="Huettel B."/>
            <person name="Barry K.W."/>
            <person name="Haridas S."/>
            <person name="Chen C."/>
            <person name="Bauer D."/>
            <person name="Andreopoulos W."/>
            <person name="Pangilinan J."/>
            <person name="LaButti K."/>
            <person name="Riley R."/>
            <person name="Lipzen A."/>
            <person name="Clum A."/>
            <person name="Drula E."/>
            <person name="Henrissat B."/>
            <person name="Kohler A."/>
            <person name="Grigoriev I.V."/>
            <person name="Martin F.M."/>
            <person name="Hacquard S."/>
        </authorList>
    </citation>
    <scope>NUCLEOTIDE SEQUENCE</scope>
    <source>
        <strain evidence="7">MPI-SDFR-AT-0073</strain>
    </source>
</reference>
<keyword evidence="4 5" id="KW-0408">Iron</keyword>
<dbReference type="InterPro" id="IPR050121">
    <property type="entry name" value="Cytochrome_P450_monoxygenase"/>
</dbReference>
<sequence length="529" mass="59631">MFVIICAALVACVVLTIGPPIFRYFQDLKGFRKYPSQNPLSGFTNFAYGMEKWRSHRYFQTERLHHQLLKHPVVRLGPNWLSFRSSQAVKDIYGYTSQCSKGPLYDALQGGGQNLVLISDRGLHSSRRKMVASAYAPKQIEKWEPMVAETTSILVSKMDALCTTPLITGTTGVPCKEDLTFDGNWWALLYCFEGATKIGLSKDLGFIAQGSDLIQIQHPDGKVEKVNLIECARGGASAASTLVYDTPNFPTFIKLSKLISPWYAGNWAKGAKWRAAVEYITKERIERQDNGEVLDDLLGPMIEDPKTGAEADINVADRYSEVEQIVNGGGDGPGISLTNTLYYLIKNPETMTRLRAELDEVLAPEDVVAPWSKLKNLSYLRACVDESMRLSPPIATNLTRRTPPNRPSKIADEVVPPNTVVSISAYTAHRDPEIFPDPEAFKPERWLMKGDDRLRNMLAVYIAFSAGSRACIGRNVTILMQFVYLATLITRYEFALPNPDWEMKWRDYFNLWPEELPLKIWRRERQASA</sequence>
<dbReference type="GO" id="GO:0020037">
    <property type="term" value="F:heme binding"/>
    <property type="evidence" value="ECO:0007669"/>
    <property type="project" value="InterPro"/>
</dbReference>
<accession>A0A9P8REZ1</accession>
<dbReference type="GO" id="GO:0016705">
    <property type="term" value="F:oxidoreductase activity, acting on paired donors, with incorporation or reduction of molecular oxygen"/>
    <property type="evidence" value="ECO:0007669"/>
    <property type="project" value="InterPro"/>
</dbReference>
<dbReference type="AlphaFoldDB" id="A0A9P8REZ1"/>
<evidence type="ECO:0000256" key="4">
    <source>
        <dbReference type="ARBA" id="ARBA00023004"/>
    </source>
</evidence>
<evidence type="ECO:0000313" key="7">
    <source>
        <dbReference type="EMBL" id="KAH6643362.1"/>
    </source>
</evidence>
<keyword evidence="6" id="KW-0503">Monooxygenase</keyword>
<dbReference type="SUPFAM" id="SSF48264">
    <property type="entry name" value="Cytochrome P450"/>
    <property type="match status" value="1"/>
</dbReference>
<dbReference type="Proteomes" id="UP000758603">
    <property type="component" value="Unassembled WGS sequence"/>
</dbReference>
<dbReference type="InterPro" id="IPR036396">
    <property type="entry name" value="Cyt_P450_sf"/>
</dbReference>
<name>A0A9P8REZ1_9PEZI</name>
<dbReference type="PANTHER" id="PTHR24305:SF172">
    <property type="entry name" value="P450, PUTATIVE (EUROFUNG)-RELATED"/>
    <property type="match status" value="1"/>
</dbReference>
<dbReference type="Pfam" id="PF00067">
    <property type="entry name" value="p450"/>
    <property type="match status" value="1"/>
</dbReference>
<dbReference type="EMBL" id="JAGPXC010000013">
    <property type="protein sequence ID" value="KAH6643362.1"/>
    <property type="molecule type" value="Genomic_DNA"/>
</dbReference>
<dbReference type="RefSeq" id="XP_045951292.1">
    <property type="nucleotide sequence ID" value="XM_046098928.1"/>
</dbReference>
<evidence type="ECO:0000313" key="8">
    <source>
        <dbReference type="Proteomes" id="UP000758603"/>
    </source>
</evidence>
<comment type="similarity">
    <text evidence="6">Belongs to the cytochrome P450 family.</text>
</comment>
<organism evidence="7 8">
    <name type="scientific">Truncatella angustata</name>
    <dbReference type="NCBI Taxonomy" id="152316"/>
    <lineage>
        <taxon>Eukaryota</taxon>
        <taxon>Fungi</taxon>
        <taxon>Dikarya</taxon>
        <taxon>Ascomycota</taxon>
        <taxon>Pezizomycotina</taxon>
        <taxon>Sordariomycetes</taxon>
        <taxon>Xylariomycetidae</taxon>
        <taxon>Amphisphaeriales</taxon>
        <taxon>Sporocadaceae</taxon>
        <taxon>Truncatella</taxon>
    </lineage>
</organism>
<dbReference type="PRINTS" id="PR00463">
    <property type="entry name" value="EP450I"/>
</dbReference>
<gene>
    <name evidence="7" type="ORF">BKA67DRAFT_528174</name>
</gene>
<dbReference type="InterPro" id="IPR017972">
    <property type="entry name" value="Cyt_P450_CS"/>
</dbReference>
<evidence type="ECO:0000256" key="2">
    <source>
        <dbReference type="ARBA" id="ARBA00022617"/>
    </source>
</evidence>
<keyword evidence="3 5" id="KW-0479">Metal-binding</keyword>
<dbReference type="GeneID" id="70127820"/>
<dbReference type="Gene3D" id="1.10.630.10">
    <property type="entry name" value="Cytochrome P450"/>
    <property type="match status" value="1"/>
</dbReference>
<dbReference type="PROSITE" id="PS00086">
    <property type="entry name" value="CYTOCHROME_P450"/>
    <property type="match status" value="1"/>
</dbReference>
<keyword evidence="6" id="KW-0560">Oxidoreductase</keyword>
<dbReference type="GO" id="GO:0005506">
    <property type="term" value="F:iron ion binding"/>
    <property type="evidence" value="ECO:0007669"/>
    <property type="project" value="InterPro"/>
</dbReference>
<keyword evidence="2 5" id="KW-0349">Heme</keyword>
<protein>
    <submittedName>
        <fullName evidence="7">Cytochrome P450 CYP5280A1P</fullName>
    </submittedName>
</protein>
<evidence type="ECO:0000256" key="5">
    <source>
        <dbReference type="PIRSR" id="PIRSR602401-1"/>
    </source>
</evidence>
<evidence type="ECO:0000256" key="3">
    <source>
        <dbReference type="ARBA" id="ARBA00022723"/>
    </source>
</evidence>
<evidence type="ECO:0000256" key="6">
    <source>
        <dbReference type="RuleBase" id="RU000461"/>
    </source>
</evidence>
<proteinExistence type="inferred from homology"/>
<dbReference type="InterPro" id="IPR001128">
    <property type="entry name" value="Cyt_P450"/>
</dbReference>
<comment type="caution">
    <text evidence="7">The sequence shown here is derived from an EMBL/GenBank/DDBJ whole genome shotgun (WGS) entry which is preliminary data.</text>
</comment>